<reference evidence="1" key="2">
    <citation type="submission" date="2020-11" db="EMBL/GenBank/DDBJ databases">
        <authorList>
            <person name="McCartney M.A."/>
            <person name="Auch B."/>
            <person name="Kono T."/>
            <person name="Mallez S."/>
            <person name="Becker A."/>
            <person name="Gohl D.M."/>
            <person name="Silverstein K.A.T."/>
            <person name="Koren S."/>
            <person name="Bechman K.B."/>
            <person name="Herman A."/>
            <person name="Abrahante J.E."/>
            <person name="Garbe J."/>
        </authorList>
    </citation>
    <scope>NUCLEOTIDE SEQUENCE</scope>
    <source>
        <strain evidence="1">Duluth1</strain>
        <tissue evidence="1">Whole animal</tissue>
    </source>
</reference>
<dbReference type="AlphaFoldDB" id="A0A9D4LTS1"/>
<name>A0A9D4LTS1_DREPO</name>
<accession>A0A9D4LTS1</accession>
<evidence type="ECO:0000313" key="2">
    <source>
        <dbReference type="Proteomes" id="UP000828390"/>
    </source>
</evidence>
<comment type="caution">
    <text evidence="1">The sequence shown here is derived from an EMBL/GenBank/DDBJ whole genome shotgun (WGS) entry which is preliminary data.</text>
</comment>
<dbReference type="EMBL" id="JAIWYP010000002">
    <property type="protein sequence ID" value="KAH3864563.1"/>
    <property type="molecule type" value="Genomic_DNA"/>
</dbReference>
<gene>
    <name evidence="1" type="ORF">DPMN_027582</name>
</gene>
<organism evidence="1 2">
    <name type="scientific">Dreissena polymorpha</name>
    <name type="common">Zebra mussel</name>
    <name type="synonym">Mytilus polymorpha</name>
    <dbReference type="NCBI Taxonomy" id="45954"/>
    <lineage>
        <taxon>Eukaryota</taxon>
        <taxon>Metazoa</taxon>
        <taxon>Spiralia</taxon>
        <taxon>Lophotrochozoa</taxon>
        <taxon>Mollusca</taxon>
        <taxon>Bivalvia</taxon>
        <taxon>Autobranchia</taxon>
        <taxon>Heteroconchia</taxon>
        <taxon>Euheterodonta</taxon>
        <taxon>Imparidentia</taxon>
        <taxon>Neoheterodontei</taxon>
        <taxon>Myida</taxon>
        <taxon>Dreissenoidea</taxon>
        <taxon>Dreissenidae</taxon>
        <taxon>Dreissena</taxon>
    </lineage>
</organism>
<sequence length="128" mass="14659">MSTFRREHVIYFISHYPTTTALSFSARREVMSHPVTVLRTREKVGRIVGLLKAEPHNGFPVVQDFDPDNQSMGSGIEVRVHLDYWCKVCREMVLGRCVKGTFSRFGKLIELKTNVSDLQIFVVVLFAI</sequence>
<proteinExistence type="predicted"/>
<reference evidence="1" key="1">
    <citation type="journal article" date="2019" name="bioRxiv">
        <title>The Genome of the Zebra Mussel, Dreissena polymorpha: A Resource for Invasive Species Research.</title>
        <authorList>
            <person name="McCartney M.A."/>
            <person name="Auch B."/>
            <person name="Kono T."/>
            <person name="Mallez S."/>
            <person name="Zhang Y."/>
            <person name="Obille A."/>
            <person name="Becker A."/>
            <person name="Abrahante J.E."/>
            <person name="Garbe J."/>
            <person name="Badalamenti J.P."/>
            <person name="Herman A."/>
            <person name="Mangelson H."/>
            <person name="Liachko I."/>
            <person name="Sullivan S."/>
            <person name="Sone E.D."/>
            <person name="Koren S."/>
            <person name="Silverstein K.A.T."/>
            <person name="Beckman K.B."/>
            <person name="Gohl D.M."/>
        </authorList>
    </citation>
    <scope>NUCLEOTIDE SEQUENCE</scope>
    <source>
        <strain evidence="1">Duluth1</strain>
        <tissue evidence="1">Whole animal</tissue>
    </source>
</reference>
<evidence type="ECO:0000313" key="1">
    <source>
        <dbReference type="EMBL" id="KAH3864563.1"/>
    </source>
</evidence>
<dbReference type="Proteomes" id="UP000828390">
    <property type="component" value="Unassembled WGS sequence"/>
</dbReference>
<protein>
    <submittedName>
        <fullName evidence="1">Uncharacterized protein</fullName>
    </submittedName>
</protein>
<keyword evidence="2" id="KW-1185">Reference proteome</keyword>